<keyword evidence="1" id="KW-0472">Membrane</keyword>
<dbReference type="Proteomes" id="UP000276128">
    <property type="component" value="Unassembled WGS sequence"/>
</dbReference>
<keyword evidence="3" id="KW-1185">Reference proteome</keyword>
<dbReference type="OrthoDB" id="2625715at2"/>
<protein>
    <submittedName>
        <fullName evidence="2">Uncharacterized protein</fullName>
    </submittedName>
</protein>
<evidence type="ECO:0000313" key="3">
    <source>
        <dbReference type="Proteomes" id="UP000276128"/>
    </source>
</evidence>
<keyword evidence="1" id="KW-1133">Transmembrane helix</keyword>
<comment type="caution">
    <text evidence="2">The sequence shown here is derived from an EMBL/GenBank/DDBJ whole genome shotgun (WGS) entry which is preliminary data.</text>
</comment>
<feature type="transmembrane region" description="Helical" evidence="1">
    <location>
        <begin position="65"/>
        <end position="85"/>
    </location>
</feature>
<evidence type="ECO:0000256" key="1">
    <source>
        <dbReference type="SAM" id="Phobius"/>
    </source>
</evidence>
<proteinExistence type="predicted"/>
<sequence length="103" mass="11488">MSDKLQEDELLNRYLNRLLDDMPVMEPSGGLTNHIMKRISMTGAGNASLTVQPSSPAPNRRWRNGAIALVATVLFIQSGLIHYVLRIQDGVIQLADYIQQIAR</sequence>
<reference evidence="2 3" key="1">
    <citation type="submission" date="2018-12" db="EMBL/GenBank/DDBJ databases">
        <title>Bacillus ochoae sp. nov., Paenibacillus whitsoniae sp. nov., Paenibacillus spiritus sp. nov. Isolated from the Mars Exploration Rover during spacecraft assembly.</title>
        <authorList>
            <person name="Seuylemezian A."/>
            <person name="Vaishampayan P."/>
        </authorList>
    </citation>
    <scope>NUCLEOTIDE SEQUENCE [LARGE SCALE GENOMIC DNA]</scope>
    <source>
        <strain evidence="2 3">MER 54</strain>
    </source>
</reference>
<name>A0A430JBL1_9BACL</name>
<gene>
    <name evidence="2" type="ORF">EJQ19_17485</name>
</gene>
<dbReference type="RefSeq" id="WP_126142529.1">
    <property type="nucleotide sequence ID" value="NZ_RXHU01000051.1"/>
</dbReference>
<accession>A0A430JBL1</accession>
<organism evidence="2 3">
    <name type="scientific">Paenibacillus whitsoniae</name>
    <dbReference type="NCBI Taxonomy" id="2496558"/>
    <lineage>
        <taxon>Bacteria</taxon>
        <taxon>Bacillati</taxon>
        <taxon>Bacillota</taxon>
        <taxon>Bacilli</taxon>
        <taxon>Bacillales</taxon>
        <taxon>Paenibacillaceae</taxon>
        <taxon>Paenibacillus</taxon>
    </lineage>
</organism>
<evidence type="ECO:0000313" key="2">
    <source>
        <dbReference type="EMBL" id="RTE08411.1"/>
    </source>
</evidence>
<keyword evidence="1" id="KW-0812">Transmembrane</keyword>
<dbReference type="EMBL" id="RXHU01000051">
    <property type="protein sequence ID" value="RTE08411.1"/>
    <property type="molecule type" value="Genomic_DNA"/>
</dbReference>
<dbReference type="AlphaFoldDB" id="A0A430JBL1"/>